<dbReference type="PROSITE" id="PS51318">
    <property type="entry name" value="TAT"/>
    <property type="match status" value="1"/>
</dbReference>
<name>A0ABV1NX00_9ACTN</name>
<dbReference type="CDD" id="cd00229">
    <property type="entry name" value="SGNH_hydrolase"/>
    <property type="match status" value="1"/>
</dbReference>
<keyword evidence="2" id="KW-0378">Hydrolase</keyword>
<dbReference type="Gene3D" id="3.40.50.1110">
    <property type="entry name" value="SGNH hydrolase"/>
    <property type="match status" value="1"/>
</dbReference>
<dbReference type="Proteomes" id="UP001482520">
    <property type="component" value="Unassembled WGS sequence"/>
</dbReference>
<dbReference type="InterPro" id="IPR013830">
    <property type="entry name" value="SGNH_hydro"/>
</dbReference>
<feature type="domain" description="SGNH hydrolase-type esterase" evidence="1">
    <location>
        <begin position="64"/>
        <end position="226"/>
    </location>
</feature>
<dbReference type="InterPro" id="IPR006311">
    <property type="entry name" value="TAT_signal"/>
</dbReference>
<keyword evidence="3" id="KW-1185">Reference proteome</keyword>
<evidence type="ECO:0000259" key="1">
    <source>
        <dbReference type="Pfam" id="PF13472"/>
    </source>
</evidence>
<evidence type="ECO:0000313" key="3">
    <source>
        <dbReference type="Proteomes" id="UP001482520"/>
    </source>
</evidence>
<proteinExistence type="predicted"/>
<dbReference type="RefSeq" id="WP_349804204.1">
    <property type="nucleotide sequence ID" value="NZ_JBEGDP010000005.1"/>
</dbReference>
<dbReference type="SUPFAM" id="SSF52266">
    <property type="entry name" value="SGNH hydrolase"/>
    <property type="match status" value="1"/>
</dbReference>
<evidence type="ECO:0000313" key="2">
    <source>
        <dbReference type="EMBL" id="MEQ7846989.1"/>
    </source>
</evidence>
<dbReference type="Pfam" id="PF13472">
    <property type="entry name" value="Lipase_GDSL_2"/>
    <property type="match status" value="1"/>
</dbReference>
<sequence>MGILGTRRRRLLAGVAGLGAVVATLPLWLGAGATGEGASRCETFAAQSAARAAAVSGSGAPVLVVGDSYSAGLGLDDLTTSWPARLPGEVHVAGFSGSGFSPGASSCGARVAYDRRAPEALARLAADDPAGADDAVVVLEGGLNDVDQPSGEIAAGFERLLAGLEGHRVVVVGPPLAPERAAAVPRVDALLGELARAHGAAYVATSGLDLTYLPDRLHLTPEGHRVFGDHVAAALSAGRPAR</sequence>
<reference evidence="2 3" key="1">
    <citation type="submission" date="2024-02" db="EMBL/GenBank/DDBJ databases">
        <title>Full genome sequence of Nocardioides kribbensis.</title>
        <authorList>
            <person name="Poletto B.L."/>
            <person name="Silva G."/>
            <person name="Galante D."/>
            <person name="Campos K.R."/>
            <person name="Santos M.B.N."/>
            <person name="Sacchi C.T."/>
        </authorList>
    </citation>
    <scope>NUCLEOTIDE SEQUENCE [LARGE SCALE GENOMIC DNA]</scope>
    <source>
        <strain evidence="2 3">O4R</strain>
    </source>
</reference>
<dbReference type="InterPro" id="IPR036514">
    <property type="entry name" value="SGNH_hydro_sf"/>
</dbReference>
<gene>
    <name evidence="2" type="ORF">V6R90_06830</name>
</gene>
<comment type="caution">
    <text evidence="2">The sequence shown here is derived from an EMBL/GenBank/DDBJ whole genome shotgun (WGS) entry which is preliminary data.</text>
</comment>
<protein>
    <submittedName>
        <fullName evidence="2">SGNH/GDSL hydrolase family protein</fullName>
    </submittedName>
</protein>
<organism evidence="2 3">
    <name type="scientific">Nocardioides kribbensis</name>
    <dbReference type="NCBI Taxonomy" id="305517"/>
    <lineage>
        <taxon>Bacteria</taxon>
        <taxon>Bacillati</taxon>
        <taxon>Actinomycetota</taxon>
        <taxon>Actinomycetes</taxon>
        <taxon>Propionibacteriales</taxon>
        <taxon>Nocardioidaceae</taxon>
        <taxon>Nocardioides</taxon>
    </lineage>
</organism>
<accession>A0ABV1NX00</accession>
<dbReference type="GO" id="GO:0016787">
    <property type="term" value="F:hydrolase activity"/>
    <property type="evidence" value="ECO:0007669"/>
    <property type="project" value="UniProtKB-KW"/>
</dbReference>
<dbReference type="EMBL" id="JBEGDP010000005">
    <property type="protein sequence ID" value="MEQ7846989.1"/>
    <property type="molecule type" value="Genomic_DNA"/>
</dbReference>